<proteinExistence type="predicted"/>
<protein>
    <submittedName>
        <fullName evidence="1">Predicted protein</fullName>
    </submittedName>
</protein>
<evidence type="ECO:0000313" key="1">
    <source>
        <dbReference type="EMBL" id="EFH46670.1"/>
    </source>
</evidence>
<keyword evidence="2" id="KW-1185">Reference proteome</keyword>
<organism evidence="2">
    <name type="scientific">Arabidopsis lyrata subsp. lyrata</name>
    <name type="common">Lyre-leaved rock-cress</name>
    <dbReference type="NCBI Taxonomy" id="81972"/>
    <lineage>
        <taxon>Eukaryota</taxon>
        <taxon>Viridiplantae</taxon>
        <taxon>Streptophyta</taxon>
        <taxon>Embryophyta</taxon>
        <taxon>Tracheophyta</taxon>
        <taxon>Spermatophyta</taxon>
        <taxon>Magnoliopsida</taxon>
        <taxon>eudicotyledons</taxon>
        <taxon>Gunneridae</taxon>
        <taxon>Pentapetalae</taxon>
        <taxon>rosids</taxon>
        <taxon>malvids</taxon>
        <taxon>Brassicales</taxon>
        <taxon>Brassicaceae</taxon>
        <taxon>Camelineae</taxon>
        <taxon>Arabidopsis</taxon>
    </lineage>
</organism>
<dbReference type="HOGENOM" id="CLU_1789487_0_0_1"/>
<gene>
    <name evidence="1" type="ORF">ARALYDRAFT_659036</name>
</gene>
<dbReference type="Gramene" id="Al_scaffold_0007_3091">
    <property type="protein sequence ID" value="Al_scaffold_0007_3091"/>
    <property type="gene ID" value="Al_scaffold_0007_3091"/>
</dbReference>
<dbReference type="AlphaFoldDB" id="D7MHN6"/>
<reference evidence="2" key="1">
    <citation type="journal article" date="2011" name="Nat. Genet.">
        <title>The Arabidopsis lyrata genome sequence and the basis of rapid genome size change.</title>
        <authorList>
            <person name="Hu T.T."/>
            <person name="Pattyn P."/>
            <person name="Bakker E.G."/>
            <person name="Cao J."/>
            <person name="Cheng J.-F."/>
            <person name="Clark R.M."/>
            <person name="Fahlgren N."/>
            <person name="Fawcett J.A."/>
            <person name="Grimwood J."/>
            <person name="Gundlach H."/>
            <person name="Haberer G."/>
            <person name="Hollister J.D."/>
            <person name="Ossowski S."/>
            <person name="Ottilar R.P."/>
            <person name="Salamov A.A."/>
            <person name="Schneeberger K."/>
            <person name="Spannagl M."/>
            <person name="Wang X."/>
            <person name="Yang L."/>
            <person name="Nasrallah M.E."/>
            <person name="Bergelson J."/>
            <person name="Carrington J.C."/>
            <person name="Gaut B.S."/>
            <person name="Schmutz J."/>
            <person name="Mayer K.F.X."/>
            <person name="Van de Peer Y."/>
            <person name="Grigoriev I.V."/>
            <person name="Nordborg M."/>
            <person name="Weigel D."/>
            <person name="Guo Y.-L."/>
        </authorList>
    </citation>
    <scope>NUCLEOTIDE SEQUENCE [LARGE SCALE GENOMIC DNA]</scope>
    <source>
        <strain evidence="2">cv. MN47</strain>
    </source>
</reference>
<dbReference type="Proteomes" id="UP000008694">
    <property type="component" value="Unassembled WGS sequence"/>
</dbReference>
<accession>D7MHN6</accession>
<name>D7MHN6_ARALL</name>
<sequence length="145" mass="16478">MSDRRLAFIAKKRGRCDPKIQACARGSREVETRGGEAKDSAQIEIVGEKSGAVTKRERERVVWLRFCEEQVMKMSDRRLAFIAKKRGRCDPKIQARARGSREVETRGGEAKDSAQIEIVGEKSGAVTRARFRERNIRICLLIMQV</sequence>
<dbReference type="EMBL" id="GL348719">
    <property type="protein sequence ID" value="EFH46670.1"/>
    <property type="molecule type" value="Genomic_DNA"/>
</dbReference>
<evidence type="ECO:0000313" key="2">
    <source>
        <dbReference type="Proteomes" id="UP000008694"/>
    </source>
</evidence>